<dbReference type="RefSeq" id="WP_015020884.1">
    <property type="nucleotide sequence ID" value="NC_018719.1"/>
</dbReference>
<evidence type="ECO:0000313" key="8">
    <source>
        <dbReference type="EMBL" id="AFU60352.1"/>
    </source>
</evidence>
<evidence type="ECO:0000256" key="4">
    <source>
        <dbReference type="ARBA" id="ARBA00022691"/>
    </source>
</evidence>
<comment type="subcellular location">
    <subcellularLocation>
        <location evidence="5">Cytoplasm</location>
    </subcellularLocation>
</comment>
<dbReference type="GO" id="GO:0008650">
    <property type="term" value="F:rRNA (uridine-2'-O-)-methyltransferase activity"/>
    <property type="evidence" value="ECO:0007669"/>
    <property type="project" value="UniProtKB-UniRule"/>
</dbReference>
<evidence type="ECO:0000256" key="1">
    <source>
        <dbReference type="ARBA" id="ARBA00022552"/>
    </source>
</evidence>
<dbReference type="EC" id="2.1.1.166" evidence="5"/>
<dbReference type="InterPro" id="IPR050082">
    <property type="entry name" value="RNA_methyltr_RlmE"/>
</dbReference>
<dbReference type="HOGENOM" id="CLU_009422_4_4_2"/>
<dbReference type="PANTHER" id="PTHR10920:SF13">
    <property type="entry name" value="PRE-RRNA 2'-O-RIBOSE RNA METHYLTRANSFERASE FTSJ3"/>
    <property type="match status" value="1"/>
</dbReference>
<dbReference type="PIRSF" id="PIRSF005461">
    <property type="entry name" value="23S_rRNA_mtase"/>
    <property type="match status" value="1"/>
</dbReference>
<dbReference type="EMBL" id="CP002408">
    <property type="protein sequence ID" value="AFU60352.1"/>
    <property type="molecule type" value="Genomic_DNA"/>
</dbReference>
<proteinExistence type="inferred from homology"/>
<comment type="similarity">
    <text evidence="5">Belongs to the class I-like SAM-binding methyltransferase superfamily. RNA methyltransferase RlmE family.</text>
</comment>
<name>K0IMJ8_NITGG</name>
<evidence type="ECO:0000256" key="3">
    <source>
        <dbReference type="ARBA" id="ARBA00022679"/>
    </source>
</evidence>
<feature type="active site" description="Proton acceptor" evidence="5 6">
    <location>
        <position position="153"/>
    </location>
</feature>
<dbReference type="Gene3D" id="3.40.50.150">
    <property type="entry name" value="Vaccinia Virus protein VP39"/>
    <property type="match status" value="1"/>
</dbReference>
<dbReference type="OrthoDB" id="26307at2157"/>
<organism evidence="8 9">
    <name type="scientific">Nitrososphaera gargensis (strain Ga9.2)</name>
    <dbReference type="NCBI Taxonomy" id="1237085"/>
    <lineage>
        <taxon>Archaea</taxon>
        <taxon>Nitrososphaerota</taxon>
        <taxon>Nitrososphaeria</taxon>
        <taxon>Nitrososphaerales</taxon>
        <taxon>Nitrososphaeraceae</taxon>
        <taxon>Nitrososphaera</taxon>
    </lineage>
</organism>
<dbReference type="Proteomes" id="UP000008037">
    <property type="component" value="Chromosome"/>
</dbReference>
<dbReference type="GeneID" id="13797247"/>
<dbReference type="InterPro" id="IPR029063">
    <property type="entry name" value="SAM-dependent_MTases_sf"/>
</dbReference>
<comment type="function">
    <text evidence="5">Specifically methylates the uridine in position 2552 of 23S rRNA at the 2'-O position of the ribose in the fully assembled 50S ribosomal subunit.</text>
</comment>
<comment type="caution">
    <text evidence="5">Lacks conserved residue(s) required for the propagation of feature annotation.</text>
</comment>
<dbReference type="STRING" id="1237085.Ngar_c34370"/>
<sequence>MRLIDARRDQYRRLAKDQGYRARSAYKLLQLNSSYRILKKGSKVVDLGCAPGGWLQVATKEVGQAGKVVGIDLKPVEPVLGATVLEGSIEDPAMLEKIAGILDGGKADVVLSDLAPNVSGVWDVDHARQISLSTIALGFARQILRAGGSAVFKVFEGDMLNEFRAELKKSFGRVFLSKPSASRQESSELYIVCLDFKQ</sequence>
<protein>
    <recommendedName>
        <fullName evidence="5">Ribosomal RNA large subunit methyltransferase E</fullName>
        <ecNumber evidence="5">2.1.1.166</ecNumber>
    </recommendedName>
    <alternativeName>
        <fullName evidence="5">23S rRNA Um2552 methyltransferase</fullName>
    </alternativeName>
    <alternativeName>
        <fullName evidence="5">rRNA (uridine-2'-O-)-methyltransferase</fullName>
    </alternativeName>
</protein>
<evidence type="ECO:0000259" key="7">
    <source>
        <dbReference type="Pfam" id="PF01728"/>
    </source>
</evidence>
<keyword evidence="9" id="KW-1185">Reference proteome</keyword>
<dbReference type="PANTHER" id="PTHR10920">
    <property type="entry name" value="RIBOSOMAL RNA METHYLTRANSFERASE"/>
    <property type="match status" value="1"/>
</dbReference>
<evidence type="ECO:0000256" key="2">
    <source>
        <dbReference type="ARBA" id="ARBA00022603"/>
    </source>
</evidence>
<keyword evidence="1 5" id="KW-0698">rRNA processing</keyword>
<dbReference type="Pfam" id="PF01728">
    <property type="entry name" value="FtsJ"/>
    <property type="match status" value="1"/>
</dbReference>
<dbReference type="HAMAP" id="MF_01547">
    <property type="entry name" value="RNA_methyltr_E"/>
    <property type="match status" value="1"/>
</dbReference>
<dbReference type="InterPro" id="IPR002877">
    <property type="entry name" value="RNA_MeTrfase_FtsJ_dom"/>
</dbReference>
<dbReference type="PATRIC" id="fig|1237085.11.peg.3435"/>
<dbReference type="InterPro" id="IPR015507">
    <property type="entry name" value="rRNA-MeTfrase_E"/>
</dbReference>
<feature type="domain" description="Ribosomal RNA methyltransferase FtsJ" evidence="7">
    <location>
        <begin position="20"/>
        <end position="196"/>
    </location>
</feature>
<dbReference type="SUPFAM" id="SSF53335">
    <property type="entry name" value="S-adenosyl-L-methionine-dependent methyltransferases"/>
    <property type="match status" value="1"/>
</dbReference>
<comment type="catalytic activity">
    <reaction evidence="5">
        <text>uridine(2552) in 23S rRNA + S-adenosyl-L-methionine = 2'-O-methyluridine(2552) in 23S rRNA + S-adenosyl-L-homocysteine + H(+)</text>
        <dbReference type="Rhea" id="RHEA:42720"/>
        <dbReference type="Rhea" id="RHEA-COMP:10202"/>
        <dbReference type="Rhea" id="RHEA-COMP:10203"/>
        <dbReference type="ChEBI" id="CHEBI:15378"/>
        <dbReference type="ChEBI" id="CHEBI:57856"/>
        <dbReference type="ChEBI" id="CHEBI:59789"/>
        <dbReference type="ChEBI" id="CHEBI:65315"/>
        <dbReference type="ChEBI" id="CHEBI:74478"/>
        <dbReference type="EC" id="2.1.1.166"/>
    </reaction>
</comment>
<reference evidence="8 9" key="1">
    <citation type="journal article" date="2012" name="Environ. Microbiol.">
        <title>The genome of the ammonia-oxidizing Candidatus Nitrososphaera gargensis: insights into metabolic versatility and environmental adaptations.</title>
        <authorList>
            <person name="Spang A."/>
            <person name="Poehlein A."/>
            <person name="Offre P."/>
            <person name="Zumbragel S."/>
            <person name="Haider S."/>
            <person name="Rychlik N."/>
            <person name="Nowka B."/>
            <person name="Schmeisser C."/>
            <person name="Lebedeva E.V."/>
            <person name="Rattei T."/>
            <person name="Bohm C."/>
            <person name="Schmid M."/>
            <person name="Galushko A."/>
            <person name="Hatzenpichler R."/>
            <person name="Weinmaier T."/>
            <person name="Daniel R."/>
            <person name="Schleper C."/>
            <person name="Spieck E."/>
            <person name="Streit W."/>
            <person name="Wagner M."/>
        </authorList>
    </citation>
    <scope>NUCLEOTIDE SEQUENCE [LARGE SCALE GENOMIC DNA]</scope>
    <source>
        <strain evidence="9">Ga9.2</strain>
    </source>
</reference>
<dbReference type="AlphaFoldDB" id="K0IMJ8"/>
<keyword evidence="5" id="KW-0963">Cytoplasm</keyword>
<evidence type="ECO:0000256" key="6">
    <source>
        <dbReference type="PIRSR" id="PIRSR005461-1"/>
    </source>
</evidence>
<keyword evidence="2 5" id="KW-0489">Methyltransferase</keyword>
<accession>K0IMJ8</accession>
<keyword evidence="4 5" id="KW-0949">S-adenosyl-L-methionine</keyword>
<dbReference type="KEGG" id="nga:Ngar_c34370"/>
<keyword evidence="3 5" id="KW-0808">Transferase</keyword>
<dbReference type="InParanoid" id="K0IMJ8"/>
<evidence type="ECO:0000313" key="9">
    <source>
        <dbReference type="Proteomes" id="UP000008037"/>
    </source>
</evidence>
<gene>
    <name evidence="5 8" type="primary">rlmE</name>
    <name evidence="8" type="ordered locus">Ngar_c34370</name>
</gene>
<dbReference type="GO" id="GO:0005737">
    <property type="term" value="C:cytoplasm"/>
    <property type="evidence" value="ECO:0007669"/>
    <property type="project" value="UniProtKB-SubCell"/>
</dbReference>
<evidence type="ECO:0000256" key="5">
    <source>
        <dbReference type="HAMAP-Rule" id="MF_01547"/>
    </source>
</evidence>